<name>A0A8J2XQE7_9BACT</name>
<sequence>MNLEPILFANNLQSTTYKDVDGRPLHYVYTIDILIKGCFIEYLLTPAEESNTIKTTVTVILINDEASFRFVILATEKALDSILLSNVIVNLALHIQSLPQPGESMDLHKALLDFAHNVSSSEDEKTEADRKSKFDFDRKVYDYILSLITTKKQNLD</sequence>
<comment type="caution">
    <text evidence="1">The sequence shown here is derived from an EMBL/GenBank/DDBJ whole genome shotgun (WGS) entry which is preliminary data.</text>
</comment>
<dbReference type="RefSeq" id="WP_188930059.1">
    <property type="nucleotide sequence ID" value="NZ_BMJC01000001.1"/>
</dbReference>
<evidence type="ECO:0000313" key="1">
    <source>
        <dbReference type="EMBL" id="GGA92455.1"/>
    </source>
</evidence>
<reference evidence="1" key="2">
    <citation type="submission" date="2020-09" db="EMBL/GenBank/DDBJ databases">
        <authorList>
            <person name="Sun Q."/>
            <person name="Zhou Y."/>
        </authorList>
    </citation>
    <scope>NUCLEOTIDE SEQUENCE</scope>
    <source>
        <strain evidence="1">CGMCC 1.15448</strain>
    </source>
</reference>
<dbReference type="EMBL" id="BMJC01000001">
    <property type="protein sequence ID" value="GGA92455.1"/>
    <property type="molecule type" value="Genomic_DNA"/>
</dbReference>
<evidence type="ECO:0000313" key="2">
    <source>
        <dbReference type="Proteomes" id="UP000607559"/>
    </source>
</evidence>
<reference evidence="1" key="1">
    <citation type="journal article" date="2014" name="Int. J. Syst. Evol. Microbiol.">
        <title>Complete genome sequence of Corynebacterium casei LMG S-19264T (=DSM 44701T), isolated from a smear-ripened cheese.</title>
        <authorList>
            <consortium name="US DOE Joint Genome Institute (JGI-PGF)"/>
            <person name="Walter F."/>
            <person name="Albersmeier A."/>
            <person name="Kalinowski J."/>
            <person name="Ruckert C."/>
        </authorList>
    </citation>
    <scope>NUCLEOTIDE SEQUENCE</scope>
    <source>
        <strain evidence="1">CGMCC 1.15448</strain>
    </source>
</reference>
<protein>
    <submittedName>
        <fullName evidence="1">Uncharacterized protein</fullName>
    </submittedName>
</protein>
<gene>
    <name evidence="1" type="ORF">GCM10011511_14810</name>
</gene>
<dbReference type="Proteomes" id="UP000607559">
    <property type="component" value="Unassembled WGS sequence"/>
</dbReference>
<keyword evidence="2" id="KW-1185">Reference proteome</keyword>
<organism evidence="1 2">
    <name type="scientific">Puia dinghuensis</name>
    <dbReference type="NCBI Taxonomy" id="1792502"/>
    <lineage>
        <taxon>Bacteria</taxon>
        <taxon>Pseudomonadati</taxon>
        <taxon>Bacteroidota</taxon>
        <taxon>Chitinophagia</taxon>
        <taxon>Chitinophagales</taxon>
        <taxon>Chitinophagaceae</taxon>
        <taxon>Puia</taxon>
    </lineage>
</organism>
<accession>A0A8J2XQE7</accession>
<proteinExistence type="predicted"/>
<dbReference type="AlphaFoldDB" id="A0A8J2XQE7"/>